<sequence length="666" mass="74656">MAQPARLCLRSSNSPSWFFYSHFLKLPTLSKRYCRRDYATPVMLKNPQKLTGNSTIFGLELGKGVHRRNLELRSLGNQGKVSEARKMFDEMPQRDVVSYASMITIYLKQNDLPRAESLYSAMPERNIVADSAMVHAYAKVGQLDLARKIFDRMPCRSVFSWTGLISGYFKHGRVDEACELFRQMPEKNVVSWTTMLVGFARNGLIDQAQETFDQMPVKNVVSWTAMIRAYVESGQVDQAFQLFYQMPERNLYSWNIMIHACLDYDLVNEAVRLFNSMPWTNAVSWTTMVTGLAQKGFIDLARKYFDQMPSKDIIAWNAMVSAYADHGIMSEASKLFSLMPNHNVVTWNAMIDGYAKNGRQDEALKHFVLMLRSSSGANTITLTSVVIACEGIAELLQAHGLLVKLGLEQATSLTNALVTMYSRSGDLSSARLVFENLEAKDILSWTAMILAYSNHGYGNQALQIFAQMLRSGNKPDEVTFVGVLTACSHAGLVKKGQRLFDSMRSAYNIIPNKEHYCCLVDILGRAGLVNEAVKVVCQMPPGECDVAVLGALLGSCKLYGEVALAKLLGEKLLELEPSSSGSYVLLSNLYAACGLWDNFADIRKRMKESRVNKVPGFSQVEVKGENHVFYAGDRSHKEMEQIYAALKEKLLPVMQDKYCMYEAVAV</sequence>
<dbReference type="InParanoid" id="A0A068V8Q8"/>
<gene>
    <name evidence="3" type="ORF">GSCOC_T00005299001</name>
</gene>
<keyword evidence="4" id="KW-1185">Reference proteome</keyword>
<keyword evidence="1" id="KW-0677">Repeat</keyword>
<protein>
    <recommendedName>
        <fullName evidence="5">Pentacotripeptide-repeat region of PRORP domain-containing protein</fullName>
    </recommendedName>
</protein>
<evidence type="ECO:0000256" key="1">
    <source>
        <dbReference type="ARBA" id="ARBA00022737"/>
    </source>
</evidence>
<feature type="repeat" description="PPR" evidence="2">
    <location>
        <begin position="441"/>
        <end position="475"/>
    </location>
</feature>
<dbReference type="Proteomes" id="UP000295252">
    <property type="component" value="Chromosome VI"/>
</dbReference>
<dbReference type="PhylomeDB" id="A0A068V8Q8"/>
<feature type="repeat" description="PPR" evidence="2">
    <location>
        <begin position="95"/>
        <end position="129"/>
    </location>
</feature>
<dbReference type="GO" id="GO:0003723">
    <property type="term" value="F:RNA binding"/>
    <property type="evidence" value="ECO:0007669"/>
    <property type="project" value="InterPro"/>
</dbReference>
<dbReference type="FunFam" id="1.25.40.10:FF:001810">
    <property type="entry name" value="Pentatricopeptide repeat-containing protein mitochondrial"/>
    <property type="match status" value="1"/>
</dbReference>
<reference evidence="4" key="1">
    <citation type="journal article" date="2014" name="Science">
        <title>The coffee genome provides insight into the convergent evolution of caffeine biosynthesis.</title>
        <authorList>
            <person name="Denoeud F."/>
            <person name="Carretero-Paulet L."/>
            <person name="Dereeper A."/>
            <person name="Droc G."/>
            <person name="Guyot R."/>
            <person name="Pietrella M."/>
            <person name="Zheng C."/>
            <person name="Alberti A."/>
            <person name="Anthony F."/>
            <person name="Aprea G."/>
            <person name="Aury J.M."/>
            <person name="Bento P."/>
            <person name="Bernard M."/>
            <person name="Bocs S."/>
            <person name="Campa C."/>
            <person name="Cenci A."/>
            <person name="Combes M.C."/>
            <person name="Crouzillat D."/>
            <person name="Da Silva C."/>
            <person name="Daddiego L."/>
            <person name="De Bellis F."/>
            <person name="Dussert S."/>
            <person name="Garsmeur O."/>
            <person name="Gayraud T."/>
            <person name="Guignon V."/>
            <person name="Jahn K."/>
            <person name="Jamilloux V."/>
            <person name="Joet T."/>
            <person name="Labadie K."/>
            <person name="Lan T."/>
            <person name="Leclercq J."/>
            <person name="Lepelley M."/>
            <person name="Leroy T."/>
            <person name="Li L.T."/>
            <person name="Librado P."/>
            <person name="Lopez L."/>
            <person name="Munoz A."/>
            <person name="Noel B."/>
            <person name="Pallavicini A."/>
            <person name="Perrotta G."/>
            <person name="Poncet V."/>
            <person name="Pot D."/>
            <person name="Priyono X."/>
            <person name="Rigoreau M."/>
            <person name="Rouard M."/>
            <person name="Rozas J."/>
            <person name="Tranchant-Dubreuil C."/>
            <person name="VanBuren R."/>
            <person name="Zhang Q."/>
            <person name="Andrade A.C."/>
            <person name="Argout X."/>
            <person name="Bertrand B."/>
            <person name="de Kochko A."/>
            <person name="Graziosi G."/>
            <person name="Henry R.J."/>
            <person name="Jayarama X."/>
            <person name="Ming R."/>
            <person name="Nagai C."/>
            <person name="Rounsley S."/>
            <person name="Sankoff D."/>
            <person name="Giuliano G."/>
            <person name="Albert V.A."/>
            <person name="Wincker P."/>
            <person name="Lashermes P."/>
        </authorList>
    </citation>
    <scope>NUCLEOTIDE SEQUENCE [LARGE SCALE GENOMIC DNA]</scope>
    <source>
        <strain evidence="4">cv. DH200-94</strain>
    </source>
</reference>
<accession>A0A068V8Q8</accession>
<dbReference type="InterPro" id="IPR046960">
    <property type="entry name" value="PPR_At4g14850-like_plant"/>
</dbReference>
<dbReference type="InterPro" id="IPR011990">
    <property type="entry name" value="TPR-like_helical_dom_sf"/>
</dbReference>
<dbReference type="FunFam" id="1.25.40.10:FF:000125">
    <property type="entry name" value="Pentatricopeptide repeat-containing protein"/>
    <property type="match status" value="1"/>
</dbReference>
<dbReference type="Pfam" id="PF13041">
    <property type="entry name" value="PPR_2"/>
    <property type="match status" value="3"/>
</dbReference>
<proteinExistence type="predicted"/>
<dbReference type="GO" id="GO:0048731">
    <property type="term" value="P:system development"/>
    <property type="evidence" value="ECO:0007669"/>
    <property type="project" value="UniProtKB-ARBA"/>
</dbReference>
<dbReference type="Gramene" id="CDP16937">
    <property type="protein sequence ID" value="CDP16937"/>
    <property type="gene ID" value="GSCOC_T00005299001"/>
</dbReference>
<evidence type="ECO:0000313" key="3">
    <source>
        <dbReference type="EMBL" id="CDP16937.1"/>
    </source>
</evidence>
<dbReference type="InterPro" id="IPR046848">
    <property type="entry name" value="E_motif"/>
</dbReference>
<feature type="repeat" description="PPR" evidence="2">
    <location>
        <begin position="281"/>
        <end position="315"/>
    </location>
</feature>
<evidence type="ECO:0000256" key="2">
    <source>
        <dbReference type="PROSITE-ProRule" id="PRU00708"/>
    </source>
</evidence>
<dbReference type="NCBIfam" id="TIGR00756">
    <property type="entry name" value="PPR"/>
    <property type="match status" value="10"/>
</dbReference>
<dbReference type="Pfam" id="PF01535">
    <property type="entry name" value="PPR"/>
    <property type="match status" value="8"/>
</dbReference>
<dbReference type="PANTHER" id="PTHR47926">
    <property type="entry name" value="PENTATRICOPEPTIDE REPEAT-CONTAINING PROTEIN"/>
    <property type="match status" value="1"/>
</dbReference>
<dbReference type="OrthoDB" id="185373at2759"/>
<feature type="repeat" description="PPR" evidence="2">
    <location>
        <begin position="343"/>
        <end position="377"/>
    </location>
</feature>
<dbReference type="GO" id="GO:0009451">
    <property type="term" value="P:RNA modification"/>
    <property type="evidence" value="ECO:0007669"/>
    <property type="project" value="InterPro"/>
</dbReference>
<dbReference type="PANTHER" id="PTHR47926:SF380">
    <property type="entry name" value="PENTATRICOPEPTIDE REPEAT-CONTAINING PROTEIN"/>
    <property type="match status" value="1"/>
</dbReference>
<dbReference type="OMA" id="AYSNHGC"/>
<feature type="repeat" description="PPR" evidence="2">
    <location>
        <begin position="219"/>
        <end position="253"/>
    </location>
</feature>
<dbReference type="Pfam" id="PF20431">
    <property type="entry name" value="E_motif"/>
    <property type="match status" value="1"/>
</dbReference>
<dbReference type="AlphaFoldDB" id="A0A068V8Q8"/>
<dbReference type="EMBL" id="HG739224">
    <property type="protein sequence ID" value="CDP16937.1"/>
    <property type="molecule type" value="Genomic_DNA"/>
</dbReference>
<evidence type="ECO:0000313" key="4">
    <source>
        <dbReference type="Proteomes" id="UP000295252"/>
    </source>
</evidence>
<dbReference type="SUPFAM" id="SSF48452">
    <property type="entry name" value="TPR-like"/>
    <property type="match status" value="2"/>
</dbReference>
<dbReference type="PROSITE" id="PS51375">
    <property type="entry name" value="PPR"/>
    <property type="match status" value="6"/>
</dbReference>
<dbReference type="Gene3D" id="1.25.40.10">
    <property type="entry name" value="Tetratricopeptide repeat domain"/>
    <property type="match status" value="5"/>
</dbReference>
<evidence type="ECO:0008006" key="5">
    <source>
        <dbReference type="Google" id="ProtNLM"/>
    </source>
</evidence>
<name>A0A068V8Q8_COFCA</name>
<dbReference type="InterPro" id="IPR002885">
    <property type="entry name" value="PPR_rpt"/>
</dbReference>
<feature type="repeat" description="PPR" evidence="2">
    <location>
        <begin position="157"/>
        <end position="191"/>
    </location>
</feature>
<organism evidence="3 4">
    <name type="scientific">Coffea canephora</name>
    <name type="common">Robusta coffee</name>
    <dbReference type="NCBI Taxonomy" id="49390"/>
    <lineage>
        <taxon>Eukaryota</taxon>
        <taxon>Viridiplantae</taxon>
        <taxon>Streptophyta</taxon>
        <taxon>Embryophyta</taxon>
        <taxon>Tracheophyta</taxon>
        <taxon>Spermatophyta</taxon>
        <taxon>Magnoliopsida</taxon>
        <taxon>eudicotyledons</taxon>
        <taxon>Gunneridae</taxon>
        <taxon>Pentapetalae</taxon>
        <taxon>asterids</taxon>
        <taxon>lamiids</taxon>
        <taxon>Gentianales</taxon>
        <taxon>Rubiaceae</taxon>
        <taxon>Ixoroideae</taxon>
        <taxon>Gardenieae complex</taxon>
        <taxon>Bertiereae - Coffeeae clade</taxon>
        <taxon>Coffeeae</taxon>
        <taxon>Coffea</taxon>
    </lineage>
</organism>